<proteinExistence type="predicted"/>
<sequence length="201" mass="21964">MGLWPCCINLVSQALAYPISFVIFIVVSASACGVMVIDITLADFCMNPNEFALQLLPQPGIVYNVTRYYVTCEGVSPLENIVEAAHEAVESIEETAAQLTSDYCSGTIVSELEECCSFLSSSFEDATRSADQAIYGARAAALSCEPMHRAWNSLVEDGVCDCLVRGGYAMWPTLMASVALMGTLLALRPCIRRKRKRIERN</sequence>
<dbReference type="EMBL" id="HBGS01044058">
    <property type="protein sequence ID" value="CAD9455488.1"/>
    <property type="molecule type" value="Transcribed_RNA"/>
</dbReference>
<organism evidence="2">
    <name type="scientific">Octactis speculum</name>
    <dbReference type="NCBI Taxonomy" id="3111310"/>
    <lineage>
        <taxon>Eukaryota</taxon>
        <taxon>Sar</taxon>
        <taxon>Stramenopiles</taxon>
        <taxon>Ochrophyta</taxon>
        <taxon>Dictyochophyceae</taxon>
        <taxon>Dictyochales</taxon>
        <taxon>Dictyochaceae</taxon>
        <taxon>Octactis</taxon>
    </lineage>
</organism>
<evidence type="ECO:0000313" key="2">
    <source>
        <dbReference type="EMBL" id="CAD9455488.1"/>
    </source>
</evidence>
<name>A0A7S2GKP2_9STRA</name>
<dbReference type="AlphaFoldDB" id="A0A7S2GKP2"/>
<feature type="transmembrane region" description="Helical" evidence="1">
    <location>
        <begin position="15"/>
        <end position="37"/>
    </location>
</feature>
<reference evidence="2" key="1">
    <citation type="submission" date="2021-01" db="EMBL/GenBank/DDBJ databases">
        <authorList>
            <person name="Corre E."/>
            <person name="Pelletier E."/>
            <person name="Niang G."/>
            <person name="Scheremetjew M."/>
            <person name="Finn R."/>
            <person name="Kale V."/>
            <person name="Holt S."/>
            <person name="Cochrane G."/>
            <person name="Meng A."/>
            <person name="Brown T."/>
            <person name="Cohen L."/>
        </authorList>
    </citation>
    <scope>NUCLEOTIDE SEQUENCE</scope>
    <source>
        <strain evidence="2">CCMP1381</strain>
    </source>
</reference>
<protein>
    <submittedName>
        <fullName evidence="2">Uncharacterized protein</fullName>
    </submittedName>
</protein>
<evidence type="ECO:0000256" key="1">
    <source>
        <dbReference type="SAM" id="Phobius"/>
    </source>
</evidence>
<keyword evidence="1" id="KW-0812">Transmembrane</keyword>
<keyword evidence="1" id="KW-0472">Membrane</keyword>
<accession>A0A7S2GKP2</accession>
<gene>
    <name evidence="2" type="ORF">DSPE1174_LOCUS22709</name>
</gene>
<keyword evidence="1" id="KW-1133">Transmembrane helix</keyword>